<name>A0A1I6FV53_9RHOB</name>
<gene>
    <name evidence="7" type="ORF">SAMN04488002_0381</name>
</gene>
<evidence type="ECO:0000256" key="5">
    <source>
        <dbReference type="ARBA" id="ARBA00023136"/>
    </source>
</evidence>
<proteinExistence type="predicted"/>
<keyword evidence="2" id="KW-1003">Cell membrane</keyword>
<feature type="transmembrane region" description="Helical" evidence="6">
    <location>
        <begin position="424"/>
        <end position="445"/>
    </location>
</feature>
<reference evidence="8" key="1">
    <citation type="submission" date="2016-10" db="EMBL/GenBank/DDBJ databases">
        <authorList>
            <person name="Varghese N."/>
            <person name="Submissions S."/>
        </authorList>
    </citation>
    <scope>NUCLEOTIDE SEQUENCE [LARGE SCALE GENOMIC DNA]</scope>
    <source>
        <strain evidence="8">DSM 26921</strain>
    </source>
</reference>
<evidence type="ECO:0000256" key="2">
    <source>
        <dbReference type="ARBA" id="ARBA00022475"/>
    </source>
</evidence>
<sequence>MPQSEARGVARHSAIYFLGGLANRSASFLLLPLYLKTLTPTEFGWLSLVLAATEILALGIGLGIGGALVRLIVACEDDDEVGTVIGSAIALFLIPASITLALIWPASQILASYFADTGIAASLFALGMSAAVFSVLFEVLLSVYRGLKKSWWYTFLSTAKSLLFLGLNLLFLLALGWGVSGILLGTFLSMAILCALAILQMVSHYPVSVSQSHMKRLARIGVPIVPGAVMDAVFASLDKFFLAAQVDAAMVGIYALAGRLAQLLRISVAAPFAQIWTVRRLEVETDPDATTPPPVFRSIMVVFLAVLILVSLALCLLAPEIIWVIGRAEYVDAALFLPLILLGLLLYVLKWNFEIGIYAREKTIWISLVSFATVATAIPVYMVLVPAYGAMGAAVAFVLLGTLRAGLTMIVANRISSIVRTFPFTELGVFLVIAASAYFASAYLAGPPVPFEALLLRIGILFCAALLGGAMLFADPHLRLSTIKNFRKRPRK</sequence>
<dbReference type="RefSeq" id="WP_090211775.1">
    <property type="nucleotide sequence ID" value="NZ_FOYO01000001.1"/>
</dbReference>
<feature type="transmembrane region" description="Helical" evidence="6">
    <location>
        <begin position="151"/>
        <end position="175"/>
    </location>
</feature>
<feature type="transmembrane region" description="Helical" evidence="6">
    <location>
        <begin position="55"/>
        <end position="73"/>
    </location>
</feature>
<accession>A0A1I6FV53</accession>
<feature type="transmembrane region" description="Helical" evidence="6">
    <location>
        <begin position="14"/>
        <end position="35"/>
    </location>
</feature>
<evidence type="ECO:0000256" key="6">
    <source>
        <dbReference type="SAM" id="Phobius"/>
    </source>
</evidence>
<dbReference type="InterPro" id="IPR002797">
    <property type="entry name" value="Polysacc_synth"/>
</dbReference>
<dbReference type="PANTHER" id="PTHR30250:SF11">
    <property type="entry name" value="O-ANTIGEN TRANSPORTER-RELATED"/>
    <property type="match status" value="1"/>
</dbReference>
<evidence type="ECO:0000313" key="7">
    <source>
        <dbReference type="EMBL" id="SFR33804.1"/>
    </source>
</evidence>
<evidence type="ECO:0000256" key="4">
    <source>
        <dbReference type="ARBA" id="ARBA00022989"/>
    </source>
</evidence>
<evidence type="ECO:0000256" key="3">
    <source>
        <dbReference type="ARBA" id="ARBA00022692"/>
    </source>
</evidence>
<feature type="transmembrane region" description="Helical" evidence="6">
    <location>
        <begin position="331"/>
        <end position="351"/>
    </location>
</feature>
<dbReference type="GO" id="GO:0005886">
    <property type="term" value="C:plasma membrane"/>
    <property type="evidence" value="ECO:0007669"/>
    <property type="project" value="UniProtKB-SubCell"/>
</dbReference>
<feature type="transmembrane region" description="Helical" evidence="6">
    <location>
        <begin position="390"/>
        <end position="412"/>
    </location>
</feature>
<keyword evidence="8" id="KW-1185">Reference proteome</keyword>
<dbReference type="EMBL" id="FOYO01000001">
    <property type="protein sequence ID" value="SFR33804.1"/>
    <property type="molecule type" value="Genomic_DNA"/>
</dbReference>
<keyword evidence="4 6" id="KW-1133">Transmembrane helix</keyword>
<feature type="transmembrane region" description="Helical" evidence="6">
    <location>
        <begin position="119"/>
        <end position="144"/>
    </location>
</feature>
<dbReference type="STRING" id="670154.SAMN04488002_0381"/>
<keyword evidence="5 6" id="KW-0472">Membrane</keyword>
<feature type="transmembrane region" description="Helical" evidence="6">
    <location>
        <begin position="451"/>
        <end position="474"/>
    </location>
</feature>
<dbReference type="AlphaFoldDB" id="A0A1I6FV53"/>
<feature type="transmembrane region" description="Helical" evidence="6">
    <location>
        <begin position="181"/>
        <end position="205"/>
    </location>
</feature>
<feature type="transmembrane region" description="Helical" evidence="6">
    <location>
        <begin position="301"/>
        <end position="325"/>
    </location>
</feature>
<organism evidence="7 8">
    <name type="scientific">Litoreibacter janthinus</name>
    <dbReference type="NCBI Taxonomy" id="670154"/>
    <lineage>
        <taxon>Bacteria</taxon>
        <taxon>Pseudomonadati</taxon>
        <taxon>Pseudomonadota</taxon>
        <taxon>Alphaproteobacteria</taxon>
        <taxon>Rhodobacterales</taxon>
        <taxon>Roseobacteraceae</taxon>
        <taxon>Litoreibacter</taxon>
    </lineage>
</organism>
<dbReference type="InterPro" id="IPR050833">
    <property type="entry name" value="Poly_Biosynth_Transport"/>
</dbReference>
<feature type="transmembrane region" description="Helical" evidence="6">
    <location>
        <begin position="85"/>
        <end position="107"/>
    </location>
</feature>
<feature type="transmembrane region" description="Helical" evidence="6">
    <location>
        <begin position="363"/>
        <end position="384"/>
    </location>
</feature>
<dbReference type="PANTHER" id="PTHR30250">
    <property type="entry name" value="PST FAMILY PREDICTED COLANIC ACID TRANSPORTER"/>
    <property type="match status" value="1"/>
</dbReference>
<dbReference type="OrthoDB" id="9815248at2"/>
<comment type="subcellular location">
    <subcellularLocation>
        <location evidence="1">Cell membrane</location>
        <topology evidence="1">Multi-pass membrane protein</topology>
    </subcellularLocation>
</comment>
<dbReference type="Proteomes" id="UP000199658">
    <property type="component" value="Unassembled WGS sequence"/>
</dbReference>
<protein>
    <submittedName>
        <fullName evidence="7">Membrane protein involved in the export of O-antigen and teichoic acid</fullName>
    </submittedName>
</protein>
<evidence type="ECO:0000256" key="1">
    <source>
        <dbReference type="ARBA" id="ARBA00004651"/>
    </source>
</evidence>
<evidence type="ECO:0000313" key="8">
    <source>
        <dbReference type="Proteomes" id="UP000199658"/>
    </source>
</evidence>
<dbReference type="Pfam" id="PF01943">
    <property type="entry name" value="Polysacc_synt"/>
    <property type="match status" value="1"/>
</dbReference>
<keyword evidence="3 6" id="KW-0812">Transmembrane</keyword>